<dbReference type="SUPFAM" id="SSF47413">
    <property type="entry name" value="lambda repressor-like DNA-binding domains"/>
    <property type="match status" value="1"/>
</dbReference>
<gene>
    <name evidence="5" type="ordered locus">Acid345_0908</name>
</gene>
<dbReference type="Gene3D" id="3.40.50.2300">
    <property type="match status" value="2"/>
</dbReference>
<dbReference type="Pfam" id="PF00356">
    <property type="entry name" value="LacI"/>
    <property type="match status" value="1"/>
</dbReference>
<dbReference type="CDD" id="cd01392">
    <property type="entry name" value="HTH_LacI"/>
    <property type="match status" value="1"/>
</dbReference>
<dbReference type="Gene3D" id="1.10.260.40">
    <property type="entry name" value="lambda repressor-like DNA-binding domains"/>
    <property type="match status" value="1"/>
</dbReference>
<keyword evidence="1" id="KW-0805">Transcription regulation</keyword>
<organism evidence="5 6">
    <name type="scientific">Koribacter versatilis (strain Ellin345)</name>
    <dbReference type="NCBI Taxonomy" id="204669"/>
    <lineage>
        <taxon>Bacteria</taxon>
        <taxon>Pseudomonadati</taxon>
        <taxon>Acidobacteriota</taxon>
        <taxon>Terriglobia</taxon>
        <taxon>Terriglobales</taxon>
        <taxon>Candidatus Korobacteraceae</taxon>
        <taxon>Candidatus Korobacter</taxon>
    </lineage>
</organism>
<evidence type="ECO:0000313" key="5">
    <source>
        <dbReference type="EMBL" id="ABF39911.1"/>
    </source>
</evidence>
<sequence>MRQRSGIPKIAELAGVSIGTVDRALHERPGINAATRDRILKIAEKIGYKPNLAARSLVTGKRIRIGVCMPREIAYFYDEMWRGIEEESARFIERGVEFVLRPVPELGVGDHEAMRELMAATVEGIIVTPGHPKASTPLINQAERKGIRVVCVSTDAPRSCRSSIVCVEPHLNGAIAGELMARFVPAASKVVVITGMLDTHDHRAKADGFKDGFMRNNRCGEVLDVIEAHESADESFRKTSDLLKNVPDLRGIYVNTVNCLPVCRALHGSGLHGKVQLISTDLFGAMVPFLEDGTIAASMHQRPFRQAQIAVRSLAEHLLHNAPLAPTQNLNPSIVLRSNLHLFREAAMDRLQSVALR</sequence>
<feature type="domain" description="HTH lacI-type" evidence="4">
    <location>
        <begin position="10"/>
        <end position="59"/>
    </location>
</feature>
<dbReference type="GO" id="GO:0000976">
    <property type="term" value="F:transcription cis-regulatory region binding"/>
    <property type="evidence" value="ECO:0007669"/>
    <property type="project" value="TreeGrafter"/>
</dbReference>
<name>Q1IT89_KORVE</name>
<evidence type="ECO:0000256" key="2">
    <source>
        <dbReference type="ARBA" id="ARBA00023125"/>
    </source>
</evidence>
<dbReference type="InterPro" id="IPR000843">
    <property type="entry name" value="HTH_LacI"/>
</dbReference>
<dbReference type="STRING" id="204669.Acid345_0908"/>
<dbReference type="PROSITE" id="PS50932">
    <property type="entry name" value="HTH_LACI_2"/>
    <property type="match status" value="1"/>
</dbReference>
<keyword evidence="3" id="KW-0804">Transcription</keyword>
<dbReference type="InterPro" id="IPR010982">
    <property type="entry name" value="Lambda_DNA-bd_dom_sf"/>
</dbReference>
<dbReference type="Pfam" id="PF13407">
    <property type="entry name" value="Peripla_BP_4"/>
    <property type="match status" value="1"/>
</dbReference>
<dbReference type="EnsemblBacteria" id="ABF39911">
    <property type="protein sequence ID" value="ABF39911"/>
    <property type="gene ID" value="Acid345_0908"/>
</dbReference>
<dbReference type="CDD" id="cd06307">
    <property type="entry name" value="PBP1_sugar_binding"/>
    <property type="match status" value="1"/>
</dbReference>
<dbReference type="KEGG" id="aba:Acid345_0908"/>
<dbReference type="EMBL" id="CP000360">
    <property type="protein sequence ID" value="ABF39911.1"/>
    <property type="molecule type" value="Genomic_DNA"/>
</dbReference>
<keyword evidence="6" id="KW-1185">Reference proteome</keyword>
<dbReference type="Proteomes" id="UP000002432">
    <property type="component" value="Chromosome"/>
</dbReference>
<dbReference type="AlphaFoldDB" id="Q1IT89"/>
<dbReference type="eggNOG" id="COG1879">
    <property type="taxonomic scope" value="Bacteria"/>
</dbReference>
<dbReference type="PANTHER" id="PTHR30146">
    <property type="entry name" value="LACI-RELATED TRANSCRIPTIONAL REPRESSOR"/>
    <property type="match status" value="1"/>
</dbReference>
<dbReference type="OrthoDB" id="569491at2"/>
<evidence type="ECO:0000256" key="3">
    <source>
        <dbReference type="ARBA" id="ARBA00023163"/>
    </source>
</evidence>
<dbReference type="InterPro" id="IPR028082">
    <property type="entry name" value="Peripla_BP_I"/>
</dbReference>
<dbReference type="SUPFAM" id="SSF53822">
    <property type="entry name" value="Periplasmic binding protein-like I"/>
    <property type="match status" value="1"/>
</dbReference>
<dbReference type="PANTHER" id="PTHR30146:SF152">
    <property type="entry name" value="TRANSCRIPTIONAL REGULATORY PROTEIN"/>
    <property type="match status" value="1"/>
</dbReference>
<dbReference type="GO" id="GO:0003700">
    <property type="term" value="F:DNA-binding transcription factor activity"/>
    <property type="evidence" value="ECO:0007669"/>
    <property type="project" value="TreeGrafter"/>
</dbReference>
<accession>Q1IT89</accession>
<keyword evidence="2" id="KW-0238">DNA-binding</keyword>
<reference evidence="5 6" key="1">
    <citation type="journal article" date="2009" name="Appl. Environ. Microbiol.">
        <title>Three genomes from the phylum Acidobacteria provide insight into the lifestyles of these microorganisms in soils.</title>
        <authorList>
            <person name="Ward N.L."/>
            <person name="Challacombe J.F."/>
            <person name="Janssen P.H."/>
            <person name="Henrissat B."/>
            <person name="Coutinho P.M."/>
            <person name="Wu M."/>
            <person name="Xie G."/>
            <person name="Haft D.H."/>
            <person name="Sait M."/>
            <person name="Badger J."/>
            <person name="Barabote R.D."/>
            <person name="Bradley B."/>
            <person name="Brettin T.S."/>
            <person name="Brinkac L.M."/>
            <person name="Bruce D."/>
            <person name="Creasy T."/>
            <person name="Daugherty S.C."/>
            <person name="Davidsen T.M."/>
            <person name="DeBoy R.T."/>
            <person name="Detter J.C."/>
            <person name="Dodson R.J."/>
            <person name="Durkin A.S."/>
            <person name="Ganapathy A."/>
            <person name="Gwinn-Giglio M."/>
            <person name="Han C.S."/>
            <person name="Khouri H."/>
            <person name="Kiss H."/>
            <person name="Kothari S.P."/>
            <person name="Madupu R."/>
            <person name="Nelson K.E."/>
            <person name="Nelson W.C."/>
            <person name="Paulsen I."/>
            <person name="Penn K."/>
            <person name="Ren Q."/>
            <person name="Rosovitz M.J."/>
            <person name="Selengut J.D."/>
            <person name="Shrivastava S."/>
            <person name="Sullivan S.A."/>
            <person name="Tapia R."/>
            <person name="Thompson L.S."/>
            <person name="Watkins K.L."/>
            <person name="Yang Q."/>
            <person name="Yu C."/>
            <person name="Zafar N."/>
            <person name="Zhou L."/>
            <person name="Kuske C.R."/>
        </authorList>
    </citation>
    <scope>NUCLEOTIDE SEQUENCE [LARGE SCALE GENOMIC DNA]</scope>
    <source>
        <strain evidence="5 6">Ellin345</strain>
    </source>
</reference>
<protein>
    <submittedName>
        <fullName evidence="5">Transcriptional regulator, LacI family</fullName>
    </submittedName>
</protein>
<proteinExistence type="predicted"/>
<dbReference type="InterPro" id="IPR025997">
    <property type="entry name" value="SBP_2_dom"/>
</dbReference>
<dbReference type="RefSeq" id="WP_011521713.1">
    <property type="nucleotide sequence ID" value="NC_008009.1"/>
</dbReference>
<dbReference type="SMART" id="SM00354">
    <property type="entry name" value="HTH_LACI"/>
    <property type="match status" value="1"/>
</dbReference>
<evidence type="ECO:0000259" key="4">
    <source>
        <dbReference type="PROSITE" id="PS50932"/>
    </source>
</evidence>
<evidence type="ECO:0000256" key="1">
    <source>
        <dbReference type="ARBA" id="ARBA00023015"/>
    </source>
</evidence>
<dbReference type="HOGENOM" id="CLU_037628_0_1_0"/>
<evidence type="ECO:0000313" key="6">
    <source>
        <dbReference type="Proteomes" id="UP000002432"/>
    </source>
</evidence>